<evidence type="ECO:0008006" key="3">
    <source>
        <dbReference type="Google" id="ProtNLM"/>
    </source>
</evidence>
<accession>A0ABD7QGU5</accession>
<dbReference type="Proteomes" id="UP000295263">
    <property type="component" value="Unassembled WGS sequence"/>
</dbReference>
<protein>
    <recommendedName>
        <fullName evidence="3">Lipoprotein</fullName>
    </recommendedName>
</protein>
<dbReference type="EMBL" id="SLYQ01000005">
    <property type="protein sequence ID" value="TCQ72539.1"/>
    <property type="molecule type" value="Genomic_DNA"/>
</dbReference>
<dbReference type="PROSITE" id="PS51257">
    <property type="entry name" value="PROKAR_LIPOPROTEIN"/>
    <property type="match status" value="1"/>
</dbReference>
<gene>
    <name evidence="1" type="ORF">EC841_10584</name>
</gene>
<sequence length="173" mass="19253">MKAALNSFIIIIGSGLLSGCASYWGKVPYTPPSESETNIAKIRLIGNPPGFTISQHGKKPGAVDDTSIVILRPTHDLGFPKASSDSARYKETYYDTTVYANTPTRVGFKFLYGCRDVGYTFVPQKGETYEFKLSTTDKSGYCVLYATHLKYDAENNIYVDDSVEKYPNYTYSE</sequence>
<comment type="caution">
    <text evidence="1">The sequence shown here is derived from an EMBL/GenBank/DDBJ whole genome shotgun (WGS) entry which is preliminary data.</text>
</comment>
<name>A0ABD7QGU5_RAOOR</name>
<dbReference type="AlphaFoldDB" id="A0ABD7QGU5"/>
<dbReference type="RefSeq" id="WP_132512893.1">
    <property type="nucleotide sequence ID" value="NZ_SLYQ01000005.1"/>
</dbReference>
<organism evidence="1 2">
    <name type="scientific">Raoultella ornithinolytica</name>
    <name type="common">Klebsiella ornithinolytica</name>
    <dbReference type="NCBI Taxonomy" id="54291"/>
    <lineage>
        <taxon>Bacteria</taxon>
        <taxon>Pseudomonadati</taxon>
        <taxon>Pseudomonadota</taxon>
        <taxon>Gammaproteobacteria</taxon>
        <taxon>Enterobacterales</taxon>
        <taxon>Enterobacteriaceae</taxon>
        <taxon>Klebsiella/Raoultella group</taxon>
        <taxon>Raoultella</taxon>
    </lineage>
</organism>
<reference evidence="1 2" key="1">
    <citation type="submission" date="2019-03" db="EMBL/GenBank/DDBJ databases">
        <title>Genomic analyses of the natural microbiome of Caenorhabditis elegans.</title>
        <authorList>
            <person name="Samuel B."/>
        </authorList>
    </citation>
    <scope>NUCLEOTIDE SEQUENCE [LARGE SCALE GENOMIC DNA]</scope>
    <source>
        <strain evidence="1 2">JUb54</strain>
    </source>
</reference>
<proteinExistence type="predicted"/>
<evidence type="ECO:0000313" key="1">
    <source>
        <dbReference type="EMBL" id="TCQ72539.1"/>
    </source>
</evidence>
<evidence type="ECO:0000313" key="2">
    <source>
        <dbReference type="Proteomes" id="UP000295263"/>
    </source>
</evidence>